<feature type="domain" description="AMP-binding enzyme C-terminal" evidence="8">
    <location>
        <begin position="448"/>
        <end position="523"/>
    </location>
</feature>
<feature type="region of interest" description="Disordered" evidence="5">
    <location>
        <begin position="557"/>
        <end position="598"/>
    </location>
</feature>
<organism evidence="9 10">
    <name type="scientific">Phenylobacterium ferrooxidans</name>
    <dbReference type="NCBI Taxonomy" id="2982689"/>
    <lineage>
        <taxon>Bacteria</taxon>
        <taxon>Pseudomonadati</taxon>
        <taxon>Pseudomonadota</taxon>
        <taxon>Alphaproteobacteria</taxon>
        <taxon>Caulobacterales</taxon>
        <taxon>Caulobacteraceae</taxon>
        <taxon>Phenylobacterium</taxon>
    </lineage>
</organism>
<gene>
    <name evidence="9" type="ORF">OCL97_05575</name>
</gene>
<dbReference type="Pfam" id="PF13193">
    <property type="entry name" value="AMP-binding_C"/>
    <property type="match status" value="1"/>
</dbReference>
<dbReference type="InterPro" id="IPR025110">
    <property type="entry name" value="AMP-bd_C"/>
</dbReference>
<keyword evidence="10" id="KW-1185">Reference proteome</keyword>
<keyword evidence="6" id="KW-0812">Transmembrane</keyword>
<feature type="domain" description="AMP-dependent synthetase/ligase" evidence="7">
    <location>
        <begin position="24"/>
        <end position="399"/>
    </location>
</feature>
<dbReference type="InterPro" id="IPR045851">
    <property type="entry name" value="AMP-bd_C_sf"/>
</dbReference>
<reference evidence="9 10" key="1">
    <citation type="submission" date="2022-09" db="EMBL/GenBank/DDBJ databases">
        <title>New species of Phenylobacterium.</title>
        <authorList>
            <person name="Mieszkin S."/>
        </authorList>
    </citation>
    <scope>NUCLEOTIDE SEQUENCE [LARGE SCALE GENOMIC DNA]</scope>
    <source>
        <strain evidence="9 10">HK31-G</strain>
    </source>
</reference>
<feature type="transmembrane region" description="Helical" evidence="6">
    <location>
        <begin position="719"/>
        <end position="743"/>
    </location>
</feature>
<dbReference type="SUPFAM" id="SSF56801">
    <property type="entry name" value="Acetyl-CoA synthetase-like"/>
    <property type="match status" value="1"/>
</dbReference>
<dbReference type="InterPro" id="IPR000873">
    <property type="entry name" value="AMP-dep_synth/lig_dom"/>
</dbReference>
<evidence type="ECO:0000256" key="5">
    <source>
        <dbReference type="SAM" id="MobiDB-lite"/>
    </source>
</evidence>
<dbReference type="Pfam" id="PF00501">
    <property type="entry name" value="AMP-binding"/>
    <property type="match status" value="1"/>
</dbReference>
<dbReference type="PANTHER" id="PTHR43859">
    <property type="entry name" value="ACYL-ACTIVATING ENZYME"/>
    <property type="match status" value="1"/>
</dbReference>
<dbReference type="NCBIfam" id="NF004837">
    <property type="entry name" value="PRK06187.1"/>
    <property type="match status" value="1"/>
</dbReference>
<dbReference type="Gene3D" id="3.30.300.30">
    <property type="match status" value="1"/>
</dbReference>
<evidence type="ECO:0000259" key="7">
    <source>
        <dbReference type="Pfam" id="PF00501"/>
    </source>
</evidence>
<accession>A0ABW6CNE5</accession>
<dbReference type="InterPro" id="IPR010865">
    <property type="entry name" value="DUF1499"/>
</dbReference>
<dbReference type="NCBIfam" id="NF004674">
    <property type="entry name" value="PRK06018.1"/>
    <property type="match status" value="1"/>
</dbReference>
<dbReference type="Gene3D" id="3.40.50.12780">
    <property type="entry name" value="N-terminal domain of ligase-like"/>
    <property type="match status" value="1"/>
</dbReference>
<dbReference type="Proteomes" id="UP001598130">
    <property type="component" value="Unassembled WGS sequence"/>
</dbReference>
<dbReference type="PROSITE" id="PS00455">
    <property type="entry name" value="AMP_BINDING"/>
    <property type="match status" value="1"/>
</dbReference>
<dbReference type="RefSeq" id="WP_377368360.1">
    <property type="nucleotide sequence ID" value="NZ_JAOTJD010000007.1"/>
</dbReference>
<keyword evidence="3" id="KW-0276">Fatty acid metabolism</keyword>
<evidence type="ECO:0000256" key="1">
    <source>
        <dbReference type="ARBA" id="ARBA00006432"/>
    </source>
</evidence>
<sequence length="928" mass="99868">MQGRMQDWPLTVDRIIDHAKSWHGDREIVSRSVEGPMMRTTYAQVHARAKRVSNVLRGLNIQPGDRVATLAWNTARHIEAWYGIMGMGAVCHTLNPRLFSEQLVYIINHAEDKVIFTDLTFLPILAGIRDQIPTVQHIIVFTDDAHMTAGLPGAHSYESLLSQVSEDAVWGGFDENSPAGLCYTSGTTGNPKGVLYSHRSNFLHTLVTMGADVLGIGATDTVLPVVPMFHANAWGVAFSAPAVGAKLVMPGAKLDGASIHELLESEQVTFSAAVPTVWQMLLTHLRDTNGTLNSLKRVVIGGSAVPEAIVRAFRDEYGVAVTHAWGMTETSPLGTQATPNHKIAAMDDEAQLRFQLKQGRPPLGIDLRLTNDEGQDLPRDGHTFGKLLVKGPFVVGEYFKGDGGHILDDQGFFDTGDVATLDEHGFMQITDRAKDVIKSGGEWISTIEIENIAAGHPKAELAAVIGMAHPKWDERPLLLVKLRPGQEATKEEFLQFLEGKIAKWWMPDDVVFVDDIPLGATGKIDKKLIRTRMADYVLPTAAAAAASTIALAAPPEPKIYAPEPEAPAEPEVHAHAEPAPQEDHAGWSPAARPTQEESYSGLTVLTPTLDDAPAVEAQAEAIAPFPAEPASETRASAIPAPEVHAPLTFGSPSDEEPFGAPLVPRRTKTRKGDGFAGFYLNLATLVALTPALMVGAGMLGTRYGLMDWKTGLGVIALEWAPKVTMIAVAAGLLGIIIALFAGFGRYWARALMVLILCGATFGGYLWARQAQITNPPINDVSTDWTMPLTFSQKMMRERGPEAIMVEADPMRPMDSFAYAGRRIADINAETCAEARPLVLAQAPGQAYAQAKAAVEQAGLALVTDDPATGRIEATGRSLAFGLKNDVVVRVLPAPQGSRIDVRAIGRVPVSDLGANCARVTELIGAMRS</sequence>
<keyword evidence="4" id="KW-0443">Lipid metabolism</keyword>
<keyword evidence="2 9" id="KW-0436">Ligase</keyword>
<feature type="transmembrane region" description="Helical" evidence="6">
    <location>
        <begin position="675"/>
        <end position="699"/>
    </location>
</feature>
<dbReference type="CDD" id="cd12119">
    <property type="entry name" value="ttLC_FACS_AlkK_like"/>
    <property type="match status" value="1"/>
</dbReference>
<keyword evidence="6" id="KW-1133">Transmembrane helix</keyword>
<proteinExistence type="inferred from homology"/>
<comment type="caution">
    <text evidence="9">The sequence shown here is derived from an EMBL/GenBank/DDBJ whole genome shotgun (WGS) entry which is preliminary data.</text>
</comment>
<dbReference type="GO" id="GO:0016874">
    <property type="term" value="F:ligase activity"/>
    <property type="evidence" value="ECO:0007669"/>
    <property type="project" value="UniProtKB-KW"/>
</dbReference>
<feature type="transmembrane region" description="Helical" evidence="6">
    <location>
        <begin position="750"/>
        <end position="767"/>
    </location>
</feature>
<evidence type="ECO:0000256" key="2">
    <source>
        <dbReference type="ARBA" id="ARBA00022598"/>
    </source>
</evidence>
<evidence type="ECO:0000256" key="3">
    <source>
        <dbReference type="ARBA" id="ARBA00022832"/>
    </source>
</evidence>
<comment type="similarity">
    <text evidence="1">Belongs to the ATP-dependent AMP-binding enzyme family.</text>
</comment>
<evidence type="ECO:0000256" key="4">
    <source>
        <dbReference type="ARBA" id="ARBA00023098"/>
    </source>
</evidence>
<dbReference type="InterPro" id="IPR042099">
    <property type="entry name" value="ANL_N_sf"/>
</dbReference>
<evidence type="ECO:0000259" key="8">
    <source>
        <dbReference type="Pfam" id="PF13193"/>
    </source>
</evidence>
<dbReference type="Pfam" id="PF07386">
    <property type="entry name" value="DUF1499"/>
    <property type="match status" value="1"/>
</dbReference>
<keyword evidence="6" id="KW-0472">Membrane</keyword>
<dbReference type="InterPro" id="IPR020845">
    <property type="entry name" value="AMP-binding_CS"/>
</dbReference>
<feature type="compositionally biased region" description="Basic and acidic residues" evidence="5">
    <location>
        <begin position="570"/>
        <end position="585"/>
    </location>
</feature>
<protein>
    <submittedName>
        <fullName evidence="9">Long-chain-fatty-acid--CoA ligase</fullName>
    </submittedName>
</protein>
<name>A0ABW6CNE5_9CAUL</name>
<evidence type="ECO:0000313" key="10">
    <source>
        <dbReference type="Proteomes" id="UP001598130"/>
    </source>
</evidence>
<evidence type="ECO:0000313" key="9">
    <source>
        <dbReference type="EMBL" id="MFD3263437.1"/>
    </source>
</evidence>
<dbReference type="PANTHER" id="PTHR43859:SF4">
    <property type="entry name" value="BUTANOATE--COA LIGASE AAE1-RELATED"/>
    <property type="match status" value="1"/>
</dbReference>
<evidence type="ECO:0000256" key="6">
    <source>
        <dbReference type="SAM" id="Phobius"/>
    </source>
</evidence>
<dbReference type="EMBL" id="JAOTJD010000007">
    <property type="protein sequence ID" value="MFD3263437.1"/>
    <property type="molecule type" value="Genomic_DNA"/>
</dbReference>